<name>A0A2T9Z157_9FUNG</name>
<keyword evidence="1" id="KW-1133">Transmembrane helix</keyword>
<dbReference type="InterPro" id="IPR025828">
    <property type="entry name" value="Put_sensor_dom"/>
</dbReference>
<feature type="transmembrane region" description="Helical" evidence="1">
    <location>
        <begin position="131"/>
        <end position="150"/>
    </location>
</feature>
<feature type="domain" description="Putative sensor" evidence="2">
    <location>
        <begin position="131"/>
        <end position="265"/>
    </location>
</feature>
<reference evidence="3 4" key="1">
    <citation type="journal article" date="2018" name="MBio">
        <title>Comparative Genomics Reveals the Core Gene Toolbox for the Fungus-Insect Symbiosis.</title>
        <authorList>
            <person name="Wang Y."/>
            <person name="Stata M."/>
            <person name="Wang W."/>
            <person name="Stajich J.E."/>
            <person name="White M.M."/>
            <person name="Moncalvo J.M."/>
        </authorList>
    </citation>
    <scope>NUCLEOTIDE SEQUENCE [LARGE SCALE GENOMIC DNA]</scope>
    <source>
        <strain evidence="3 4">AUS-77-4</strain>
    </source>
</reference>
<accession>A0A2T9Z157</accession>
<feature type="transmembrane region" description="Helical" evidence="1">
    <location>
        <begin position="257"/>
        <end position="276"/>
    </location>
</feature>
<keyword evidence="1" id="KW-0472">Membrane</keyword>
<evidence type="ECO:0000313" key="3">
    <source>
        <dbReference type="EMBL" id="PVU98317.1"/>
    </source>
</evidence>
<dbReference type="Proteomes" id="UP000245699">
    <property type="component" value="Unassembled WGS sequence"/>
</dbReference>
<gene>
    <name evidence="3" type="ORF">BB559_001684</name>
</gene>
<keyword evidence="4" id="KW-1185">Reference proteome</keyword>
<evidence type="ECO:0000313" key="4">
    <source>
        <dbReference type="Proteomes" id="UP000245699"/>
    </source>
</evidence>
<evidence type="ECO:0000259" key="2">
    <source>
        <dbReference type="Pfam" id="PF13796"/>
    </source>
</evidence>
<proteinExistence type="predicted"/>
<dbReference type="AlphaFoldDB" id="A0A2T9Z157"/>
<feature type="transmembrane region" description="Helical" evidence="1">
    <location>
        <begin position="156"/>
        <end position="177"/>
    </location>
</feature>
<dbReference type="OrthoDB" id="5542428at2759"/>
<dbReference type="Pfam" id="PF13796">
    <property type="entry name" value="Sensor"/>
    <property type="match status" value="1"/>
</dbReference>
<comment type="caution">
    <text evidence="3">The sequence shown here is derived from an EMBL/GenBank/DDBJ whole genome shotgun (WGS) entry which is preliminary data.</text>
</comment>
<keyword evidence="1" id="KW-0812">Transmembrane</keyword>
<protein>
    <recommendedName>
        <fullName evidence="2">Putative sensor domain-containing protein</fullName>
    </recommendedName>
</protein>
<evidence type="ECO:0000256" key="1">
    <source>
        <dbReference type="SAM" id="Phobius"/>
    </source>
</evidence>
<dbReference type="EMBL" id="MBFT01000084">
    <property type="protein sequence ID" value="PVU98317.1"/>
    <property type="molecule type" value="Genomic_DNA"/>
</dbReference>
<sequence>MVQVATLNEIDLSFDVVRLGSPDIKVPVPARTSNASVDSTAGLLPQAENAELPPYSPAHIPISITDMKKASLEDLTQMTVIDVDMSSSPPLYAETKPMFLPTPTTTCVSCSQKSTYFGSVKDSRNWIMASYQLSGLFFGLFAFIMVSIMFSLGLGLIALFPIGLAFSWITSIVARGFGNAEIKMLSQTFTSEELCVNCNKTPLKAFVSPEIVFEQSKQSGIFSKMLAPLKDGYTWRCIGFFMFVRPFFSFIGFALTITGLCVGIVFPILPGSLYLINKFTQLQRATTISLLNVKSE</sequence>
<organism evidence="3 4">
    <name type="scientific">Furculomyces boomerangus</name>
    <dbReference type="NCBI Taxonomy" id="61424"/>
    <lineage>
        <taxon>Eukaryota</taxon>
        <taxon>Fungi</taxon>
        <taxon>Fungi incertae sedis</taxon>
        <taxon>Zoopagomycota</taxon>
        <taxon>Kickxellomycotina</taxon>
        <taxon>Harpellomycetes</taxon>
        <taxon>Harpellales</taxon>
        <taxon>Harpellaceae</taxon>
        <taxon>Furculomyces</taxon>
    </lineage>
</organism>